<gene>
    <name evidence="5" type="ORF">BHK98_08865</name>
</gene>
<dbReference type="InterPro" id="IPR013783">
    <property type="entry name" value="Ig-like_fold"/>
</dbReference>
<keyword evidence="3" id="KW-1133">Transmembrane helix</keyword>
<evidence type="ECO:0000259" key="4">
    <source>
        <dbReference type="Pfam" id="PF07581"/>
    </source>
</evidence>
<dbReference type="EMBL" id="MJIE01000001">
    <property type="protein sequence ID" value="OLR56167.1"/>
    <property type="molecule type" value="Genomic_DNA"/>
</dbReference>
<sequence length="1705" mass="179625">MAPHIRTVCGCRDEALFFFISTVCGCQIQATDAREWERRTGVTGVAPFFRAGKRGRCMLKTGKRVSMILLSLFIVLTMIPAMPVMAEDGGSAEMTVSDFFTDLNGIVKVTEPTDYPYTITDIDGTKWLKGCTSQSGTIKKSQSATLTFVFTKAATLTFDYKMDTNSSSGLVVKNGNTSLYTCSSWGAKVTGVNGIKEGSASVQANAGDTVTVAYRQGNSSSRNSCMYLKNFKASLPSQVTFHGNNGTDETKSQTFYGTGTLDSNSFSYDGHIFKGWADSADGEVKYADKASVNIQADTDLYAVWASVYAATFTLSPEDAQFSLYSDSEYKMQLSPDTESARRYTLENGTYYWKASVFGYAGKSGRIEIGGAAVNTVVSLVANKKISASFSYDGDATSIEGGSLTVKTGEQVMTAKDGSNGLVYELPTGYKYTYTFKSRNYTKQTGEIDLTGDVTEAGKSFTIPLSVKTAWGGSDDIEEPQKNEKGVYQISTGAELAWLAQEVNAGRGTGYDAVLSRDIDLGNEAWTPIGSDKGKYAGTFDGNGKTISNLNVEAKTYNQGLFGYVNGGTIRNLTVKGTVTGAGSSNSGGVGGIVGTLNSTYSSAALIENCVSYVAVTGGNNVGGIVGIFNGSSDKTVRHCANFGQISGANSIGGIGGHAYGKGRIEACYNRGTITAAVSKAAGIIGYLNDRNAVVSDCYTTGAVSGGADSHPFAGLKSSGTVTNCYYLDSLGTDTNAAPISEENLRNLKFATPIPDFCRDMEQPVNDGYPILSVQDTTPKYELTVLLDPGDTELSLQDKDGGICVGAPGDNKVTFQLRDGAYNYTASAFGKVTKKGTITIAGEAKTEKVTLEDAPGKTVSFDITCSDGATDVTPVITVRTGDRMIKADAGNSYRLPYGEYTYTVKAKNYKKVSGTITIGADSASSIPVVLEYSRSWDGETIAEDSEIAGSGSKEDPYLISNGEQLAWLAARVNAGNKYNGKYFKQTEDIDLGDNNWTPVGKSYSYIFAGNYDGNGRTVSGLSIEGTSDYNALFGMVKGDAKEHATIRNLTVKGSVSTSGRYAAGIAGYAVCLDIENCRNEANITTSSESSAMNSGGIIGYMYGTVSVSKCSNSGTITGTGGEQLGGIAGAATASKSIISECFNTGKILGKNRVGGIAGYFSGANSKLSHVYNTGDVSGVSIVGGIAGGIFATAECGYSLGTATGTSDTGKCVGKAGSSYLPSEFYFVGTEDDTGAGGITADALRAKAAGFNEAAGEEIWKSSPEYFNEGYPVFSWQEIKDPVTDKTTLNDDIAAAENYLKEISGGSYADAAKILSDAVNAARAASEDTKLTQNKVDAADKALRDAIARAKAAVAVIDRDVAAGRKTEADAAKASADRAKKAADASRKAAEEAMKTPGEDAVKAAEQAKKDAETAAEAARKSADAADAAVKAAEKAAASATKEGKEAADTALAEAKAAAVASAKAMTVAGKAQEEADELVQKARADKEAAEHASAGDNEDADIDAITPGNKTADSAAASKNISGISASGISITAQLKSKAMKVKFRKVKGATNYRIAYRKAGEKRWTYAWTAGKNTCSISKMRNNGLYEFRLAVYQKNGDTWQRSTWSRVNYRMYAGTKASVRTGKRSATVRVKKVSKATGYQVIYSSKRSMAGGKTKNFAGGKKTSLKIRGLKKGRTYYIQVSPVRKYKGHIYLGIQTGTKKVRVK</sequence>
<keyword evidence="3" id="KW-0812">Transmembrane</keyword>
<dbReference type="Pfam" id="PF07581">
    <property type="entry name" value="Glug"/>
    <property type="match status" value="1"/>
</dbReference>
<feature type="domain" description="GLUG" evidence="4">
    <location>
        <begin position="647"/>
        <end position="674"/>
    </location>
</feature>
<feature type="region of interest" description="Disordered" evidence="2">
    <location>
        <begin position="1364"/>
        <end position="1417"/>
    </location>
</feature>
<dbReference type="CDD" id="cd00063">
    <property type="entry name" value="FN3"/>
    <property type="match status" value="1"/>
</dbReference>
<keyword evidence="6" id="KW-1185">Reference proteome</keyword>
<accession>A0A1Q9JJ60</accession>
<feature type="transmembrane region" description="Helical" evidence="3">
    <location>
        <begin position="65"/>
        <end position="86"/>
    </location>
</feature>
<feature type="compositionally biased region" description="Basic and acidic residues" evidence="2">
    <location>
        <begin position="1477"/>
        <end position="1489"/>
    </location>
</feature>
<dbReference type="Gene3D" id="2.60.40.10">
    <property type="entry name" value="Immunoglobulins"/>
    <property type="match status" value="2"/>
</dbReference>
<dbReference type="InterPro" id="IPR013378">
    <property type="entry name" value="InlB-like_B-rpt"/>
</dbReference>
<dbReference type="PROSITE" id="PS51257">
    <property type="entry name" value="PROKAR_LIPOPROTEIN"/>
    <property type="match status" value="1"/>
</dbReference>
<dbReference type="InterPro" id="IPR011493">
    <property type="entry name" value="GLUG"/>
</dbReference>
<organism evidence="5 6">
    <name type="scientific">Hornefia porci</name>
    <dbReference type="NCBI Taxonomy" id="2652292"/>
    <lineage>
        <taxon>Bacteria</taxon>
        <taxon>Bacillati</taxon>
        <taxon>Bacillota</taxon>
        <taxon>Clostridia</taxon>
        <taxon>Peptostreptococcales</taxon>
        <taxon>Anaerovoracaceae</taxon>
        <taxon>Hornefia</taxon>
    </lineage>
</organism>
<evidence type="ECO:0000313" key="5">
    <source>
        <dbReference type="EMBL" id="OLR56167.1"/>
    </source>
</evidence>
<comment type="caution">
    <text evidence="5">The sequence shown here is derived from an EMBL/GenBank/DDBJ whole genome shotgun (WGS) entry which is preliminary data.</text>
</comment>
<dbReference type="GO" id="GO:0030313">
    <property type="term" value="C:cell envelope"/>
    <property type="evidence" value="ECO:0007669"/>
    <property type="project" value="UniProtKB-SubCell"/>
</dbReference>
<keyword evidence="3" id="KW-0472">Membrane</keyword>
<dbReference type="Proteomes" id="UP000187404">
    <property type="component" value="Unassembled WGS sequence"/>
</dbReference>
<name>A0A1Q9JJ60_9FIRM</name>
<dbReference type="InterPro" id="IPR003961">
    <property type="entry name" value="FN3_dom"/>
</dbReference>
<dbReference type="InterPro" id="IPR042229">
    <property type="entry name" value="Listeria/Bacterioides_rpt_sf"/>
</dbReference>
<dbReference type="Gene3D" id="2.60.40.4270">
    <property type="entry name" value="Listeria-Bacteroides repeat domain"/>
    <property type="match status" value="1"/>
</dbReference>
<reference evidence="5 6" key="1">
    <citation type="journal article" date="2016" name="Appl. Environ. Microbiol.">
        <title>Function and Phylogeny of Bacterial Butyryl Coenzyme A:Acetate Transferases and Their Diversity in the Proximal Colon of Swine.</title>
        <authorList>
            <person name="Trachsel J."/>
            <person name="Bayles D.O."/>
            <person name="Looft T."/>
            <person name="Levine U.Y."/>
            <person name="Allen H.K."/>
        </authorList>
    </citation>
    <scope>NUCLEOTIDE SEQUENCE [LARGE SCALE GENOMIC DNA]</scope>
    <source>
        <strain evidence="5 6">68-3-10</strain>
    </source>
</reference>
<evidence type="ECO:0000256" key="1">
    <source>
        <dbReference type="ARBA" id="ARBA00004196"/>
    </source>
</evidence>
<protein>
    <recommendedName>
        <fullName evidence="4">GLUG domain-containing protein</fullName>
    </recommendedName>
</protein>
<dbReference type="InterPro" id="IPR036116">
    <property type="entry name" value="FN3_sf"/>
</dbReference>
<dbReference type="STRING" id="1261640.BHK98_08865"/>
<feature type="region of interest" description="Disordered" evidence="2">
    <location>
        <begin position="1477"/>
        <end position="1506"/>
    </location>
</feature>
<comment type="subcellular location">
    <subcellularLocation>
        <location evidence="1">Cell envelope</location>
    </subcellularLocation>
</comment>
<dbReference type="Gene3D" id="2.160.20.110">
    <property type="match status" value="2"/>
</dbReference>
<dbReference type="Pfam" id="PF09479">
    <property type="entry name" value="Flg_new"/>
    <property type="match status" value="1"/>
</dbReference>
<evidence type="ECO:0000256" key="2">
    <source>
        <dbReference type="SAM" id="MobiDB-lite"/>
    </source>
</evidence>
<dbReference type="SUPFAM" id="SSF49265">
    <property type="entry name" value="Fibronectin type III"/>
    <property type="match status" value="1"/>
</dbReference>
<proteinExistence type="predicted"/>
<evidence type="ECO:0000313" key="6">
    <source>
        <dbReference type="Proteomes" id="UP000187404"/>
    </source>
</evidence>
<evidence type="ECO:0000256" key="3">
    <source>
        <dbReference type="SAM" id="Phobius"/>
    </source>
</evidence>